<evidence type="ECO:0000313" key="10">
    <source>
        <dbReference type="EMBL" id="KAF4629175.1"/>
    </source>
</evidence>
<feature type="compositionally biased region" description="Basic and acidic residues" evidence="7">
    <location>
        <begin position="525"/>
        <end position="536"/>
    </location>
</feature>
<comment type="subcellular location">
    <subcellularLocation>
        <location evidence="1">Membrane</location>
        <topology evidence="1">Multi-pass membrane protein</topology>
    </subcellularLocation>
</comment>
<feature type="transmembrane region" description="Helical" evidence="8">
    <location>
        <begin position="351"/>
        <end position="371"/>
    </location>
</feature>
<keyword evidence="5 8" id="KW-0472">Membrane</keyword>
<dbReference type="InterPro" id="IPR011701">
    <property type="entry name" value="MFS"/>
</dbReference>
<evidence type="ECO:0000256" key="1">
    <source>
        <dbReference type="ARBA" id="ARBA00004141"/>
    </source>
</evidence>
<evidence type="ECO:0000256" key="4">
    <source>
        <dbReference type="ARBA" id="ARBA00022989"/>
    </source>
</evidence>
<dbReference type="Gene3D" id="1.20.1720.10">
    <property type="entry name" value="Multidrug resistance protein D"/>
    <property type="match status" value="1"/>
</dbReference>
<dbReference type="GO" id="GO:0005886">
    <property type="term" value="C:plasma membrane"/>
    <property type="evidence" value="ECO:0007669"/>
    <property type="project" value="TreeGrafter"/>
</dbReference>
<evidence type="ECO:0000256" key="2">
    <source>
        <dbReference type="ARBA" id="ARBA00022448"/>
    </source>
</evidence>
<feature type="transmembrane region" description="Helical" evidence="8">
    <location>
        <begin position="47"/>
        <end position="72"/>
    </location>
</feature>
<dbReference type="FunFam" id="1.20.1720.10:FF:000037">
    <property type="entry name" value="WGS project CABT00000000 data, contig 2.4"/>
    <property type="match status" value="1"/>
</dbReference>
<proteinExistence type="predicted"/>
<keyword evidence="4 8" id="KW-1133">Transmembrane helix</keyword>
<feature type="transmembrane region" description="Helical" evidence="8">
    <location>
        <begin position="378"/>
        <end position="396"/>
    </location>
</feature>
<keyword evidence="2" id="KW-0813">Transport</keyword>
<feature type="transmembrane region" description="Helical" evidence="8">
    <location>
        <begin position="84"/>
        <end position="104"/>
    </location>
</feature>
<dbReference type="PANTHER" id="PTHR23501">
    <property type="entry name" value="MAJOR FACILITATOR SUPERFAMILY"/>
    <property type="match status" value="1"/>
</dbReference>
<dbReference type="AlphaFoldDB" id="A0A8H4W2C9"/>
<evidence type="ECO:0000256" key="6">
    <source>
        <dbReference type="ARBA" id="ARBA00023180"/>
    </source>
</evidence>
<feature type="transmembrane region" description="Helical" evidence="8">
    <location>
        <begin position="242"/>
        <end position="261"/>
    </location>
</feature>
<feature type="domain" description="Major facilitator superfamily (MFS) profile" evidence="9">
    <location>
        <begin position="50"/>
        <end position="516"/>
    </location>
</feature>
<keyword evidence="11" id="KW-1185">Reference proteome</keyword>
<accession>A0A8H4W2C9</accession>
<keyword evidence="3 8" id="KW-0812">Transmembrane</keyword>
<dbReference type="Proteomes" id="UP000566819">
    <property type="component" value="Unassembled WGS sequence"/>
</dbReference>
<feature type="transmembrane region" description="Helical" evidence="8">
    <location>
        <begin position="116"/>
        <end position="140"/>
    </location>
</feature>
<feature type="transmembrane region" description="Helical" evidence="8">
    <location>
        <begin position="273"/>
        <end position="290"/>
    </location>
</feature>
<name>A0A8H4W2C9_9HELO</name>
<keyword evidence="6" id="KW-0325">Glycoprotein</keyword>
<dbReference type="EMBL" id="JAAMPI010000710">
    <property type="protein sequence ID" value="KAF4629175.1"/>
    <property type="molecule type" value="Genomic_DNA"/>
</dbReference>
<evidence type="ECO:0000259" key="9">
    <source>
        <dbReference type="PROSITE" id="PS50850"/>
    </source>
</evidence>
<evidence type="ECO:0000256" key="7">
    <source>
        <dbReference type="SAM" id="MobiDB-lite"/>
    </source>
</evidence>
<dbReference type="CDD" id="cd17502">
    <property type="entry name" value="MFS_Azr1_MDR_like"/>
    <property type="match status" value="1"/>
</dbReference>
<feature type="compositionally biased region" description="Polar residues" evidence="7">
    <location>
        <begin position="1"/>
        <end position="11"/>
    </location>
</feature>
<feature type="transmembrane region" description="Helical" evidence="8">
    <location>
        <begin position="311"/>
        <end position="331"/>
    </location>
</feature>
<evidence type="ECO:0000256" key="5">
    <source>
        <dbReference type="ARBA" id="ARBA00023136"/>
    </source>
</evidence>
<organism evidence="10 11">
    <name type="scientific">Cudoniella acicularis</name>
    <dbReference type="NCBI Taxonomy" id="354080"/>
    <lineage>
        <taxon>Eukaryota</taxon>
        <taxon>Fungi</taxon>
        <taxon>Dikarya</taxon>
        <taxon>Ascomycota</taxon>
        <taxon>Pezizomycotina</taxon>
        <taxon>Leotiomycetes</taxon>
        <taxon>Helotiales</taxon>
        <taxon>Tricladiaceae</taxon>
        <taxon>Cudoniella</taxon>
    </lineage>
</organism>
<dbReference type="PANTHER" id="PTHR23501:SF187">
    <property type="entry name" value="MAJOR FACILITATOR SUPERFAMILY (MFS) PROFILE DOMAIN-CONTAINING PROTEIN"/>
    <property type="match status" value="1"/>
</dbReference>
<comment type="caution">
    <text evidence="10">The sequence shown here is derived from an EMBL/GenBank/DDBJ whole genome shotgun (WGS) entry which is preliminary data.</text>
</comment>
<dbReference type="InterPro" id="IPR036259">
    <property type="entry name" value="MFS_trans_sf"/>
</dbReference>
<feature type="transmembrane region" description="Helical" evidence="8">
    <location>
        <begin position="173"/>
        <end position="191"/>
    </location>
</feature>
<evidence type="ECO:0000256" key="3">
    <source>
        <dbReference type="ARBA" id="ARBA00022692"/>
    </source>
</evidence>
<evidence type="ECO:0000313" key="11">
    <source>
        <dbReference type="Proteomes" id="UP000566819"/>
    </source>
</evidence>
<gene>
    <name evidence="10" type="ORF">G7Y89_g8972</name>
</gene>
<evidence type="ECO:0000256" key="8">
    <source>
        <dbReference type="SAM" id="Phobius"/>
    </source>
</evidence>
<dbReference type="Pfam" id="PF07690">
    <property type="entry name" value="MFS_1"/>
    <property type="match status" value="1"/>
</dbReference>
<dbReference type="Gene3D" id="1.20.1250.20">
    <property type="entry name" value="MFS general substrate transporter like domains"/>
    <property type="match status" value="1"/>
</dbReference>
<feature type="transmembrane region" description="Helical" evidence="8">
    <location>
        <begin position="492"/>
        <end position="511"/>
    </location>
</feature>
<feature type="compositionally biased region" description="Basic and acidic residues" evidence="7">
    <location>
        <begin position="13"/>
        <end position="27"/>
    </location>
</feature>
<reference evidence="10 11" key="1">
    <citation type="submission" date="2020-03" db="EMBL/GenBank/DDBJ databases">
        <title>Draft Genome Sequence of Cudoniella acicularis.</title>
        <authorList>
            <person name="Buettner E."/>
            <person name="Kellner H."/>
        </authorList>
    </citation>
    <scope>NUCLEOTIDE SEQUENCE [LARGE SCALE GENOMIC DNA]</scope>
    <source>
        <strain evidence="10 11">DSM 108380</strain>
    </source>
</reference>
<feature type="region of interest" description="Disordered" evidence="7">
    <location>
        <begin position="525"/>
        <end position="550"/>
    </location>
</feature>
<feature type="region of interest" description="Disordered" evidence="7">
    <location>
        <begin position="1"/>
        <end position="31"/>
    </location>
</feature>
<dbReference type="OrthoDB" id="10021397at2759"/>
<dbReference type="GO" id="GO:0022857">
    <property type="term" value="F:transmembrane transporter activity"/>
    <property type="evidence" value="ECO:0007669"/>
    <property type="project" value="InterPro"/>
</dbReference>
<dbReference type="PRINTS" id="PR01036">
    <property type="entry name" value="TCRTETB"/>
</dbReference>
<dbReference type="SUPFAM" id="SSF103473">
    <property type="entry name" value="MFS general substrate transporter"/>
    <property type="match status" value="1"/>
</dbReference>
<protein>
    <recommendedName>
        <fullName evidence="9">Major facilitator superfamily (MFS) profile domain-containing protein</fullName>
    </recommendedName>
</protein>
<dbReference type="PROSITE" id="PS50850">
    <property type="entry name" value="MFS"/>
    <property type="match status" value="1"/>
</dbReference>
<dbReference type="InterPro" id="IPR020846">
    <property type="entry name" value="MFS_dom"/>
</dbReference>
<feature type="transmembrane region" description="Helical" evidence="8">
    <location>
        <begin position="203"/>
        <end position="222"/>
    </location>
</feature>
<sequence length="550" mass="59448">MGENAESNGVVDTTEKSSEEAPPKLEFENQDLSTEAADTENVLGWRFWIIFLSLAITSLLTAIEATVTSTALPTIARDLNSGKLYVWFVNAFFLTSTAVQPLYGQFANVFGRRWPTMVAIALFALGSGISGGSTSAPMLIGGRAIQGMGLGGVNVMIDMIVCDLVPLRKRGNYIGMIYVVFAVGSSIGPFVGGVFTDRVTWRWVFYICLPICGVSLALMLVFLQVKYQKETTFKQKMARVDWLGNALLIASVVAVLIALTYGGTSHPWSSWRVVLPLVLGFLGIIAFHIYEASGYCVEPTMPPRLFGNRTSLFAFVIIFLHGALTYWIVYFLPVYFQSVLQSTPTGSGVQLLPTVIFTVPFAIVAGAWTTATGKYKPPLILGFAFMTLGIGLFTTLDASSSMGAWVGYQVIAAIGTGLVITPSLPAAQAALPESDVAASTATCLLGSIGDDATRERLLGGAAYEEASRSFIDSFPEAVRSDIISTYAGAMKMVWQVAIAFTALGFIVSWLVKEIELRKTLDTEYGLKDSKSKEKQQPENGKVAQNNEQDV</sequence>